<gene>
    <name evidence="2" type="ORF">ACFOWE_01040</name>
</gene>
<keyword evidence="3" id="KW-1185">Reference proteome</keyword>
<evidence type="ECO:0000259" key="1">
    <source>
        <dbReference type="Pfam" id="PF02627"/>
    </source>
</evidence>
<sequence length="176" mass="19967">MNPRVEPLPRQEWDAFLTRVAEGTGPYNVFTTLARHPDLFRGWIAFGGALLRGLLPDRDRELAILRTAHHRASAYEWAQHVRLARRAGLTDAEIEAVRSGGHEWADADRLVLDVADELCARGDLTDRTWQAVCERYDEPRRIELVMLVAHYGMLAVVLNTLRVPLEDPPPADGRLR</sequence>
<dbReference type="Pfam" id="PF02627">
    <property type="entry name" value="CMD"/>
    <property type="match status" value="1"/>
</dbReference>
<reference evidence="3" key="1">
    <citation type="journal article" date="2019" name="Int. J. Syst. Evol. Microbiol.">
        <title>The Global Catalogue of Microorganisms (GCM) 10K type strain sequencing project: providing services to taxonomists for standard genome sequencing and annotation.</title>
        <authorList>
            <consortium name="The Broad Institute Genomics Platform"/>
            <consortium name="The Broad Institute Genome Sequencing Center for Infectious Disease"/>
            <person name="Wu L."/>
            <person name="Ma J."/>
        </authorList>
    </citation>
    <scope>NUCLEOTIDE SEQUENCE [LARGE SCALE GENOMIC DNA]</scope>
    <source>
        <strain evidence="3">TBRC 4489</strain>
    </source>
</reference>
<dbReference type="RefSeq" id="WP_377284818.1">
    <property type="nucleotide sequence ID" value="NZ_JBHSBM010000005.1"/>
</dbReference>
<name>A0ABV8I1Q7_9ACTN</name>
<dbReference type="PANTHER" id="PTHR34846:SF5">
    <property type="entry name" value="CARBOXYMUCONOLACTONE DECARBOXYLASE-LIKE DOMAIN-CONTAINING PROTEIN"/>
    <property type="match status" value="1"/>
</dbReference>
<dbReference type="Proteomes" id="UP001595850">
    <property type="component" value="Unassembled WGS sequence"/>
</dbReference>
<protein>
    <submittedName>
        <fullName evidence="2">Carboxymuconolactone decarboxylase family protein</fullName>
    </submittedName>
</protein>
<dbReference type="SUPFAM" id="SSF69118">
    <property type="entry name" value="AhpD-like"/>
    <property type="match status" value="1"/>
</dbReference>
<evidence type="ECO:0000313" key="2">
    <source>
        <dbReference type="EMBL" id="MFC4056859.1"/>
    </source>
</evidence>
<dbReference type="InterPro" id="IPR003779">
    <property type="entry name" value="CMD-like"/>
</dbReference>
<dbReference type="InterPro" id="IPR029032">
    <property type="entry name" value="AhpD-like"/>
</dbReference>
<proteinExistence type="predicted"/>
<organism evidence="2 3">
    <name type="scientific">Planomonospora corallina</name>
    <dbReference type="NCBI Taxonomy" id="1806052"/>
    <lineage>
        <taxon>Bacteria</taxon>
        <taxon>Bacillati</taxon>
        <taxon>Actinomycetota</taxon>
        <taxon>Actinomycetes</taxon>
        <taxon>Streptosporangiales</taxon>
        <taxon>Streptosporangiaceae</taxon>
        <taxon>Planomonospora</taxon>
    </lineage>
</organism>
<dbReference type="PANTHER" id="PTHR34846">
    <property type="entry name" value="4-CARBOXYMUCONOLACTONE DECARBOXYLASE FAMILY PROTEIN (AFU_ORTHOLOGUE AFUA_6G11590)"/>
    <property type="match status" value="1"/>
</dbReference>
<evidence type="ECO:0000313" key="3">
    <source>
        <dbReference type="Proteomes" id="UP001595850"/>
    </source>
</evidence>
<dbReference type="Gene3D" id="1.20.1290.10">
    <property type="entry name" value="AhpD-like"/>
    <property type="match status" value="1"/>
</dbReference>
<comment type="caution">
    <text evidence="2">The sequence shown here is derived from an EMBL/GenBank/DDBJ whole genome shotgun (WGS) entry which is preliminary data.</text>
</comment>
<accession>A0ABV8I1Q7</accession>
<dbReference type="EMBL" id="JBHSBM010000005">
    <property type="protein sequence ID" value="MFC4056859.1"/>
    <property type="molecule type" value="Genomic_DNA"/>
</dbReference>
<feature type="domain" description="Carboxymuconolactone decarboxylase-like" evidence="1">
    <location>
        <begin position="37"/>
        <end position="106"/>
    </location>
</feature>